<dbReference type="Gene3D" id="3.40.50.300">
    <property type="entry name" value="P-loop containing nucleotide triphosphate hydrolases"/>
    <property type="match status" value="1"/>
</dbReference>
<evidence type="ECO:0000313" key="2">
    <source>
        <dbReference type="Proteomes" id="UP000064007"/>
    </source>
</evidence>
<sequence length="330" mass="37997">MMDSIYPWFNDAWTAIHRNEKLPHAIIFKGKEGIGKYDFAITFARSYLCQNALSSYLPCEVCSSCKWFPDSHPDFKHIAPIESEDDEPSKRKTIRKKNIVINQIRELSEYLELSAHQEKGKRIVLIEPADSLNQAASNALLKILEEPPENTLFILVTSQAQKLIATIRSRCQLLALRGPSFDEAKLFLDRQKIAHEESLLSFTGGSPFNAIKELENQSERNVITQLLSQGHKIDFTKINYAILTQGLDWTINMIQKWIFDLLLSFHTQQSHYFKGQEAQIFSQTKQINLNTLLLFASELNELKKIASHPVNQELQLQNIFIKYKQIFEPS</sequence>
<dbReference type="HOGENOM" id="CLU_006229_4_3_4"/>
<dbReference type="Proteomes" id="UP000064007">
    <property type="component" value="Chromosome 1"/>
</dbReference>
<dbReference type="AlphaFoldDB" id="A0A0D6EW54"/>
<organism evidence="1 2">
    <name type="scientific">Candidatus Methylopumilus planktonicus</name>
    <dbReference type="NCBI Taxonomy" id="1581557"/>
    <lineage>
        <taxon>Bacteria</taxon>
        <taxon>Pseudomonadati</taxon>
        <taxon>Pseudomonadota</taxon>
        <taxon>Betaproteobacteria</taxon>
        <taxon>Nitrosomonadales</taxon>
        <taxon>Methylophilaceae</taxon>
        <taxon>Candidatus Methylopumilus</taxon>
    </lineage>
</organism>
<keyword evidence="2" id="KW-1185">Reference proteome</keyword>
<gene>
    <name evidence="1" type="ORF">BN1208_0793</name>
</gene>
<name>A0A0D6EW54_9PROT</name>
<proteinExistence type="predicted"/>
<dbReference type="GO" id="GO:0009360">
    <property type="term" value="C:DNA polymerase III complex"/>
    <property type="evidence" value="ECO:0007669"/>
    <property type="project" value="TreeGrafter"/>
</dbReference>
<evidence type="ECO:0000313" key="1">
    <source>
        <dbReference type="EMBL" id="CEZ19679.1"/>
    </source>
</evidence>
<dbReference type="EMBL" id="LN827929">
    <property type="protein sequence ID" value="CEZ19679.1"/>
    <property type="molecule type" value="Genomic_DNA"/>
</dbReference>
<reference evidence="2" key="1">
    <citation type="submission" date="2014-12" db="EMBL/GenBank/DDBJ databases">
        <authorList>
            <person name="Salcher M.M."/>
        </authorList>
    </citation>
    <scope>NUCLEOTIDE SEQUENCE [LARGE SCALE GENOMIC DNA]</scope>
    <source>
        <strain evidence="2">MMS-10A-171</strain>
    </source>
</reference>
<dbReference type="PANTHER" id="PTHR11669:SF8">
    <property type="entry name" value="DNA POLYMERASE III SUBUNIT DELTA"/>
    <property type="match status" value="1"/>
</dbReference>
<dbReference type="GO" id="GO:0006261">
    <property type="term" value="P:DNA-templated DNA replication"/>
    <property type="evidence" value="ECO:0007669"/>
    <property type="project" value="TreeGrafter"/>
</dbReference>
<keyword evidence="1" id="KW-0808">Transferase</keyword>
<dbReference type="InterPro" id="IPR050238">
    <property type="entry name" value="DNA_Rep/Repair_Clamp_Loader"/>
</dbReference>
<dbReference type="RefSeq" id="WP_046488085.1">
    <property type="nucleotide sequence ID" value="NZ_LN827929.1"/>
</dbReference>
<dbReference type="PANTHER" id="PTHR11669">
    <property type="entry name" value="REPLICATION FACTOR C / DNA POLYMERASE III GAMMA-TAU SUBUNIT"/>
    <property type="match status" value="1"/>
</dbReference>
<dbReference type="KEGG" id="mbat:BN1208_0793"/>
<dbReference type="OrthoDB" id="9811073at2"/>
<dbReference type="GO" id="GO:0003887">
    <property type="term" value="F:DNA-directed DNA polymerase activity"/>
    <property type="evidence" value="ECO:0007669"/>
    <property type="project" value="UniProtKB-EC"/>
</dbReference>
<dbReference type="InterPro" id="IPR027417">
    <property type="entry name" value="P-loop_NTPase"/>
</dbReference>
<dbReference type="STRING" id="1581557.BN1208_0793"/>
<protein>
    <submittedName>
        <fullName evidence="1">DNA polymerase III, delta prime subunit</fullName>
        <ecNumber evidence="1">2.7.7.7</ecNumber>
    </submittedName>
</protein>
<dbReference type="SUPFAM" id="SSF52540">
    <property type="entry name" value="P-loop containing nucleoside triphosphate hydrolases"/>
    <property type="match status" value="1"/>
</dbReference>
<accession>A0A0D6EW54</accession>
<dbReference type="Pfam" id="PF13177">
    <property type="entry name" value="DNA_pol3_delta2"/>
    <property type="match status" value="1"/>
</dbReference>
<keyword evidence="1" id="KW-0548">Nucleotidyltransferase</keyword>
<dbReference type="EC" id="2.7.7.7" evidence="1"/>